<evidence type="ECO:0000256" key="2">
    <source>
        <dbReference type="ARBA" id="ARBA00023002"/>
    </source>
</evidence>
<dbReference type="SUPFAM" id="SSF55347">
    <property type="entry name" value="Glyceraldehyde-3-phosphate dehydrogenase-like, C-terminal domain"/>
    <property type="match status" value="1"/>
</dbReference>
<dbReference type="Gene3D" id="3.40.50.720">
    <property type="entry name" value="NAD(P)-binding Rossmann-like Domain"/>
    <property type="match status" value="1"/>
</dbReference>
<dbReference type="InterPro" id="IPR036291">
    <property type="entry name" value="NAD(P)-bd_dom_sf"/>
</dbReference>
<dbReference type="EMBL" id="VJZA01000043">
    <property type="protein sequence ID" value="TVT19758.1"/>
    <property type="molecule type" value="Genomic_DNA"/>
</dbReference>
<dbReference type="InterPro" id="IPR055170">
    <property type="entry name" value="GFO_IDH_MocA-like_dom"/>
</dbReference>
<dbReference type="OrthoDB" id="9815825at2"/>
<dbReference type="Proteomes" id="UP000318578">
    <property type="component" value="Unassembled WGS sequence"/>
</dbReference>
<dbReference type="PANTHER" id="PTHR22604">
    <property type="entry name" value="OXIDOREDUCTASES"/>
    <property type="match status" value="1"/>
</dbReference>
<evidence type="ECO:0000313" key="6">
    <source>
        <dbReference type="Proteomes" id="UP000318578"/>
    </source>
</evidence>
<dbReference type="PANTHER" id="PTHR22604:SF105">
    <property type="entry name" value="TRANS-1,2-DIHYDROBENZENE-1,2-DIOL DEHYDROGENASE"/>
    <property type="match status" value="1"/>
</dbReference>
<feature type="domain" description="GFO/IDH/MocA-like oxidoreductase" evidence="4">
    <location>
        <begin position="139"/>
        <end position="246"/>
    </location>
</feature>
<name>A0A558A6B4_9PSEU</name>
<protein>
    <submittedName>
        <fullName evidence="5">Gfo/Idh/MocA family oxidoreductase</fullName>
    </submittedName>
</protein>
<dbReference type="AlphaFoldDB" id="A0A558A6B4"/>
<dbReference type="RefSeq" id="WP_144641965.1">
    <property type="nucleotide sequence ID" value="NZ_BNAX01000002.1"/>
</dbReference>
<sequence>MVLRVGVLGAASVVPMALLRPAAAEPDVVVTAIAARDRERARRFAERHGIPEVHQDYAALLADPRIDAVYNPLPNGLHGRWTIAALEAGKHVLCEKPFTANAQEAEAVAAVARRTGLVAMEAFHYRYHALTARMLELRAELGPVRRIDTWFAFPLLPAKNIRWNLGLAGGATMDVGCYAMHLLRTLAGAEPRITSATAKLRYPGVDRSMRAEATFDDGMTGSIDVSMLSHRIFTAGARVVGERGAMRVFNPYAPQAFHRLTIRTGGRRRVEHVDRKPSSYAAQLHAFAGAVLHGEPVVTGIDDAVANMRALDACYGAAGLQRREPTI</sequence>
<dbReference type="InterPro" id="IPR000683">
    <property type="entry name" value="Gfo/Idh/MocA-like_OxRdtase_N"/>
</dbReference>
<comment type="caution">
    <text evidence="5">The sequence shown here is derived from an EMBL/GenBank/DDBJ whole genome shotgun (WGS) entry which is preliminary data.</text>
</comment>
<dbReference type="SUPFAM" id="SSF51735">
    <property type="entry name" value="NAD(P)-binding Rossmann-fold domains"/>
    <property type="match status" value="1"/>
</dbReference>
<dbReference type="InterPro" id="IPR050984">
    <property type="entry name" value="Gfo/Idh/MocA_domain"/>
</dbReference>
<keyword evidence="6" id="KW-1185">Reference proteome</keyword>
<evidence type="ECO:0000313" key="5">
    <source>
        <dbReference type="EMBL" id="TVT19758.1"/>
    </source>
</evidence>
<feature type="domain" description="Gfo/Idh/MocA-like oxidoreductase N-terminal" evidence="3">
    <location>
        <begin position="3"/>
        <end position="121"/>
    </location>
</feature>
<dbReference type="Gene3D" id="3.30.360.10">
    <property type="entry name" value="Dihydrodipicolinate Reductase, domain 2"/>
    <property type="match status" value="1"/>
</dbReference>
<dbReference type="Pfam" id="PF01408">
    <property type="entry name" value="GFO_IDH_MocA"/>
    <property type="match status" value="1"/>
</dbReference>
<evidence type="ECO:0000259" key="4">
    <source>
        <dbReference type="Pfam" id="PF22725"/>
    </source>
</evidence>
<proteinExistence type="inferred from homology"/>
<evidence type="ECO:0000259" key="3">
    <source>
        <dbReference type="Pfam" id="PF01408"/>
    </source>
</evidence>
<keyword evidence="2" id="KW-0560">Oxidoreductase</keyword>
<organism evidence="5 6">
    <name type="scientific">Amycolatopsis acidiphila</name>
    <dbReference type="NCBI Taxonomy" id="715473"/>
    <lineage>
        <taxon>Bacteria</taxon>
        <taxon>Bacillati</taxon>
        <taxon>Actinomycetota</taxon>
        <taxon>Actinomycetes</taxon>
        <taxon>Pseudonocardiales</taxon>
        <taxon>Pseudonocardiaceae</taxon>
        <taxon>Amycolatopsis</taxon>
    </lineage>
</organism>
<dbReference type="Pfam" id="PF22725">
    <property type="entry name" value="GFO_IDH_MocA_C3"/>
    <property type="match status" value="1"/>
</dbReference>
<dbReference type="GO" id="GO:0016491">
    <property type="term" value="F:oxidoreductase activity"/>
    <property type="evidence" value="ECO:0007669"/>
    <property type="project" value="UniProtKB-KW"/>
</dbReference>
<reference evidence="5 6" key="1">
    <citation type="submission" date="2019-07" db="EMBL/GenBank/DDBJ databases">
        <title>New species of Amycolatopsis and Streptomyces.</title>
        <authorList>
            <person name="Duangmal K."/>
            <person name="Teo W.F.A."/>
            <person name="Lipun K."/>
        </authorList>
    </citation>
    <scope>NUCLEOTIDE SEQUENCE [LARGE SCALE GENOMIC DNA]</scope>
    <source>
        <strain evidence="5 6">JCM 30562</strain>
    </source>
</reference>
<gene>
    <name evidence="5" type="ORF">FNH06_23090</name>
</gene>
<accession>A0A558A6B4</accession>
<comment type="similarity">
    <text evidence="1">Belongs to the Gfo/Idh/MocA family.</text>
</comment>
<dbReference type="GO" id="GO:0000166">
    <property type="term" value="F:nucleotide binding"/>
    <property type="evidence" value="ECO:0007669"/>
    <property type="project" value="InterPro"/>
</dbReference>
<evidence type="ECO:0000256" key="1">
    <source>
        <dbReference type="ARBA" id="ARBA00010928"/>
    </source>
</evidence>